<keyword evidence="1" id="KW-0479">Metal-binding</keyword>
<sequence length="237" mass="26725">MYPVNTSSKQHTSNAWALTHYSRRRIKCDEAKPACKRCTRFAYHCEGYTHANGGNNTSLRPDVDADGAQLFMVPCRPTPPLSNTNYRSSSTLIYFLNSTSLGYSLFGWRTYILRQLPRYRGYSEAFDTSITTFTSLLETLHQPSPFQNPSTTSLQSYATSIKALQKALADAGTRYHFTTLYAVYALIQCHAWIFHKPSVSHGHSEGLQHLISVFLRQNPKDSFVLGVCHAIKVDLVC</sequence>
<evidence type="ECO:0000313" key="8">
    <source>
        <dbReference type="EMBL" id="OAQ64928.1"/>
    </source>
</evidence>
<evidence type="ECO:0000256" key="2">
    <source>
        <dbReference type="ARBA" id="ARBA00022833"/>
    </source>
</evidence>
<dbReference type="Proteomes" id="UP000078397">
    <property type="component" value="Unassembled WGS sequence"/>
</dbReference>
<evidence type="ECO:0000256" key="6">
    <source>
        <dbReference type="ARBA" id="ARBA00023242"/>
    </source>
</evidence>
<dbReference type="GO" id="GO:0000981">
    <property type="term" value="F:DNA-binding transcription factor activity, RNA polymerase II-specific"/>
    <property type="evidence" value="ECO:0007669"/>
    <property type="project" value="InterPro"/>
</dbReference>
<reference evidence="8 9" key="1">
    <citation type="journal article" date="2016" name="PLoS Pathog.">
        <title>Biosynthesis of antibiotic leucinostatins in bio-control fungus Purpureocillium lilacinum and their inhibition on phytophthora revealed by genome mining.</title>
        <authorList>
            <person name="Wang G."/>
            <person name="Liu Z."/>
            <person name="Lin R."/>
            <person name="Li E."/>
            <person name="Mao Z."/>
            <person name="Ling J."/>
            <person name="Yang Y."/>
            <person name="Yin W.B."/>
            <person name="Xie B."/>
        </authorList>
    </citation>
    <scope>NUCLEOTIDE SEQUENCE [LARGE SCALE GENOMIC DNA]</scope>
    <source>
        <strain evidence="8">170</strain>
    </source>
</reference>
<evidence type="ECO:0000256" key="5">
    <source>
        <dbReference type="ARBA" id="ARBA00023163"/>
    </source>
</evidence>
<dbReference type="OrthoDB" id="4314040at2759"/>
<accession>A0A179FI25</accession>
<evidence type="ECO:0000256" key="1">
    <source>
        <dbReference type="ARBA" id="ARBA00022723"/>
    </source>
</evidence>
<dbReference type="CDD" id="cd00067">
    <property type="entry name" value="GAL4"/>
    <property type="match status" value="1"/>
</dbReference>
<evidence type="ECO:0000256" key="3">
    <source>
        <dbReference type="ARBA" id="ARBA00023015"/>
    </source>
</evidence>
<evidence type="ECO:0000313" key="9">
    <source>
        <dbReference type="Proteomes" id="UP000078397"/>
    </source>
</evidence>
<keyword evidence="3" id="KW-0805">Transcription regulation</keyword>
<comment type="caution">
    <text evidence="8">The sequence shown here is derived from an EMBL/GenBank/DDBJ whole genome shotgun (WGS) entry which is preliminary data.</text>
</comment>
<dbReference type="GeneID" id="28858029"/>
<organism evidence="8 9">
    <name type="scientific">Pochonia chlamydosporia 170</name>
    <dbReference type="NCBI Taxonomy" id="1380566"/>
    <lineage>
        <taxon>Eukaryota</taxon>
        <taxon>Fungi</taxon>
        <taxon>Dikarya</taxon>
        <taxon>Ascomycota</taxon>
        <taxon>Pezizomycotina</taxon>
        <taxon>Sordariomycetes</taxon>
        <taxon>Hypocreomycetidae</taxon>
        <taxon>Hypocreales</taxon>
        <taxon>Clavicipitaceae</taxon>
        <taxon>Pochonia</taxon>
    </lineage>
</organism>
<feature type="domain" description="Zn(2)-C6 fungal-type" evidence="7">
    <location>
        <begin position="23"/>
        <end position="50"/>
    </location>
</feature>
<dbReference type="Gene3D" id="4.10.240.10">
    <property type="entry name" value="Zn(2)-C6 fungal-type DNA-binding domain"/>
    <property type="match status" value="1"/>
</dbReference>
<dbReference type="InterPro" id="IPR036864">
    <property type="entry name" value="Zn2-C6_fun-type_DNA-bd_sf"/>
</dbReference>
<evidence type="ECO:0000256" key="4">
    <source>
        <dbReference type="ARBA" id="ARBA00023125"/>
    </source>
</evidence>
<dbReference type="InterPro" id="IPR052360">
    <property type="entry name" value="Transcr_Regulatory_Proteins"/>
</dbReference>
<dbReference type="GO" id="GO:0008270">
    <property type="term" value="F:zinc ion binding"/>
    <property type="evidence" value="ECO:0007669"/>
    <property type="project" value="InterPro"/>
</dbReference>
<protein>
    <submittedName>
        <fullName evidence="8">Fungal zn(2)-Cys(6) binuclear cluster domain-containing protein</fullName>
    </submittedName>
</protein>
<dbReference type="PANTHER" id="PTHR36206:SF4">
    <property type="entry name" value="HYPOTHETICAL CONSERVED PROTEIN (EUROFUNG)-RELATED"/>
    <property type="match status" value="1"/>
</dbReference>
<keyword evidence="2" id="KW-0862">Zinc</keyword>
<keyword evidence="6" id="KW-0539">Nucleus</keyword>
<dbReference type="Pfam" id="PF00172">
    <property type="entry name" value="Zn_clus"/>
    <property type="match status" value="1"/>
</dbReference>
<dbReference type="KEGG" id="pchm:VFPPC_16282"/>
<name>A0A179FI25_METCM</name>
<dbReference type="RefSeq" id="XP_018142242.1">
    <property type="nucleotide sequence ID" value="XM_018294035.1"/>
</dbReference>
<dbReference type="GO" id="GO:0003677">
    <property type="term" value="F:DNA binding"/>
    <property type="evidence" value="ECO:0007669"/>
    <property type="project" value="UniProtKB-KW"/>
</dbReference>
<dbReference type="EMBL" id="LSBJ02000005">
    <property type="protein sequence ID" value="OAQ64928.1"/>
    <property type="molecule type" value="Genomic_DNA"/>
</dbReference>
<keyword evidence="5" id="KW-0804">Transcription</keyword>
<dbReference type="SUPFAM" id="SSF57701">
    <property type="entry name" value="Zn2/Cys6 DNA-binding domain"/>
    <property type="match status" value="1"/>
</dbReference>
<dbReference type="InterPro" id="IPR001138">
    <property type="entry name" value="Zn2Cys6_DnaBD"/>
</dbReference>
<dbReference type="STRING" id="1380566.A0A179FI25"/>
<dbReference type="PANTHER" id="PTHR36206">
    <property type="entry name" value="ASPERCRYPTIN BIOSYNTHESIS CLUSTER-SPECIFIC TRANSCRIPTION REGULATOR ATNN-RELATED"/>
    <property type="match status" value="1"/>
</dbReference>
<gene>
    <name evidence="8" type="ORF">VFPPC_16282</name>
</gene>
<proteinExistence type="predicted"/>
<dbReference type="AlphaFoldDB" id="A0A179FI25"/>
<keyword evidence="4" id="KW-0238">DNA-binding</keyword>
<keyword evidence="9" id="KW-1185">Reference proteome</keyword>
<evidence type="ECO:0000259" key="7">
    <source>
        <dbReference type="Pfam" id="PF00172"/>
    </source>
</evidence>